<feature type="domain" description="Putative restriction endonuclease" evidence="1">
    <location>
        <begin position="14"/>
        <end position="169"/>
    </location>
</feature>
<dbReference type="Pfam" id="PF05685">
    <property type="entry name" value="Uma2"/>
    <property type="match status" value="1"/>
</dbReference>
<protein>
    <submittedName>
        <fullName evidence="2">Uma2 family endonuclease</fullName>
    </submittedName>
</protein>
<dbReference type="SUPFAM" id="SSF52980">
    <property type="entry name" value="Restriction endonuclease-like"/>
    <property type="match status" value="1"/>
</dbReference>
<dbReference type="PANTHER" id="PTHR34107:SF2">
    <property type="entry name" value="SLL0888 PROTEIN"/>
    <property type="match status" value="1"/>
</dbReference>
<accession>A0A4R0J217</accession>
<keyword evidence="2" id="KW-0378">Hydrolase</keyword>
<sequence length="185" mass="20864">MGFVDITQATLTLAQFDALPDDGMRHELLDGRLLVTPGPKEEHQRAAGVCYGRLLRACPDDMEAFFAPFDFRPNDRTSLQPDLMIFRYEDDDQGQEQRTLILAVEVLSPSNRSTDLIKKRHAYEKAGVASYWILDPLVSVLTVLELVDGCYVERTFKDDEVFEAESPFPVRIVPAELTRRANGSA</sequence>
<dbReference type="Gene3D" id="3.90.1570.10">
    <property type="entry name" value="tt1808, chain A"/>
    <property type="match status" value="1"/>
</dbReference>
<dbReference type="OrthoDB" id="5524117at2"/>
<keyword evidence="2" id="KW-0540">Nuclease</keyword>
<dbReference type="PANTHER" id="PTHR34107">
    <property type="entry name" value="SLL0198 PROTEIN-RELATED"/>
    <property type="match status" value="1"/>
</dbReference>
<comment type="caution">
    <text evidence="2">The sequence shown here is derived from an EMBL/GenBank/DDBJ whole genome shotgun (WGS) entry which is preliminary data.</text>
</comment>
<dbReference type="RefSeq" id="WP_131285511.1">
    <property type="nucleotide sequence ID" value="NZ_SJKA01000002.1"/>
</dbReference>
<dbReference type="GO" id="GO:0004519">
    <property type="term" value="F:endonuclease activity"/>
    <property type="evidence" value="ECO:0007669"/>
    <property type="project" value="UniProtKB-KW"/>
</dbReference>
<dbReference type="CDD" id="cd06260">
    <property type="entry name" value="DUF820-like"/>
    <property type="match status" value="1"/>
</dbReference>
<dbReference type="Proteomes" id="UP000292695">
    <property type="component" value="Unassembled WGS sequence"/>
</dbReference>
<dbReference type="EMBL" id="SJKA01000002">
    <property type="protein sequence ID" value="TCC39430.1"/>
    <property type="molecule type" value="Genomic_DNA"/>
</dbReference>
<proteinExistence type="predicted"/>
<evidence type="ECO:0000313" key="3">
    <source>
        <dbReference type="Proteomes" id="UP000292695"/>
    </source>
</evidence>
<dbReference type="AlphaFoldDB" id="A0A4R0J217"/>
<keyword evidence="2" id="KW-0255">Endonuclease</keyword>
<dbReference type="InterPro" id="IPR011335">
    <property type="entry name" value="Restrct_endonuc-II-like"/>
</dbReference>
<evidence type="ECO:0000259" key="1">
    <source>
        <dbReference type="Pfam" id="PF05685"/>
    </source>
</evidence>
<dbReference type="InterPro" id="IPR008538">
    <property type="entry name" value="Uma2"/>
</dbReference>
<gene>
    <name evidence="2" type="ORF">E0H50_05735</name>
</gene>
<name>A0A4R0J217_9ACTN</name>
<evidence type="ECO:0000313" key="2">
    <source>
        <dbReference type="EMBL" id="TCC39430.1"/>
    </source>
</evidence>
<organism evidence="2 3">
    <name type="scientific">Kribbella sindirgiensis</name>
    <dbReference type="NCBI Taxonomy" id="1124744"/>
    <lineage>
        <taxon>Bacteria</taxon>
        <taxon>Bacillati</taxon>
        <taxon>Actinomycetota</taxon>
        <taxon>Actinomycetes</taxon>
        <taxon>Propionibacteriales</taxon>
        <taxon>Kribbellaceae</taxon>
        <taxon>Kribbella</taxon>
    </lineage>
</organism>
<reference evidence="2 3" key="1">
    <citation type="submission" date="2019-02" db="EMBL/GenBank/DDBJ databases">
        <title>Kribbella capetownensis sp. nov. and Kribbella speibonae sp. nov., isolated from soil.</title>
        <authorList>
            <person name="Curtis S.M."/>
            <person name="Norton I."/>
            <person name="Everest G.J."/>
            <person name="Meyers P.R."/>
        </authorList>
    </citation>
    <scope>NUCLEOTIDE SEQUENCE [LARGE SCALE GENOMIC DNA]</scope>
    <source>
        <strain evidence="2 3">DSM 27082</strain>
    </source>
</reference>
<dbReference type="InterPro" id="IPR012296">
    <property type="entry name" value="Nuclease_put_TT1808"/>
</dbReference>
<keyword evidence="3" id="KW-1185">Reference proteome</keyword>